<protein>
    <submittedName>
        <fullName evidence="2">Uncharacterized protein</fullName>
    </submittedName>
</protein>
<feature type="region of interest" description="Disordered" evidence="1">
    <location>
        <begin position="1"/>
        <end position="24"/>
    </location>
</feature>
<sequence length="231" mass="25832">MAMKSGKIYTGEDSESEEEEDDVPMWMPTSIAAPVVNTVVVPDIVEPVADITTEEPVEIISSPKVTSPPSPVKSDVDPWQEVMSKPFTEDEGIAKMSLAATSKLQSVLDGTLAQMSELVESQEHLLEMVIERNGKIVRNEKIAQVEQTMSQVSLYFQKIITLKIRMNDITTALERMKKQADYLQIEAQSRAIAKEDRRDKMSQWNKLLSAKPSTDLLRKMEDASNTDSNSI</sequence>
<evidence type="ECO:0000313" key="3">
    <source>
        <dbReference type="Proteomes" id="UP000243217"/>
    </source>
</evidence>
<organism evidence="2 3">
    <name type="scientific">Thraustotheca clavata</name>
    <dbReference type="NCBI Taxonomy" id="74557"/>
    <lineage>
        <taxon>Eukaryota</taxon>
        <taxon>Sar</taxon>
        <taxon>Stramenopiles</taxon>
        <taxon>Oomycota</taxon>
        <taxon>Saprolegniomycetes</taxon>
        <taxon>Saprolegniales</taxon>
        <taxon>Achlyaceae</taxon>
        <taxon>Thraustotheca</taxon>
    </lineage>
</organism>
<dbReference type="Pfam" id="PF14712">
    <property type="entry name" value="Snapin_Pallidin"/>
    <property type="match status" value="1"/>
</dbReference>
<proteinExistence type="predicted"/>
<dbReference type="InterPro" id="IPR028119">
    <property type="entry name" value="Snapin/Pallidin/Snn1"/>
</dbReference>
<comment type="caution">
    <text evidence="2">The sequence shown here is derived from an EMBL/GenBank/DDBJ whole genome shotgun (WGS) entry which is preliminary data.</text>
</comment>
<dbReference type="EMBL" id="JNBS01002117">
    <property type="protein sequence ID" value="OQR95390.1"/>
    <property type="molecule type" value="Genomic_DNA"/>
</dbReference>
<dbReference type="OrthoDB" id="79125at2759"/>
<evidence type="ECO:0000256" key="1">
    <source>
        <dbReference type="SAM" id="MobiDB-lite"/>
    </source>
</evidence>
<name>A0A1V9ZC16_9STRA</name>
<dbReference type="GO" id="GO:0030133">
    <property type="term" value="C:transport vesicle"/>
    <property type="evidence" value="ECO:0007669"/>
    <property type="project" value="TreeGrafter"/>
</dbReference>
<reference evidence="2 3" key="1">
    <citation type="journal article" date="2014" name="Genome Biol. Evol.">
        <title>The secreted proteins of Achlya hypogyna and Thraustotheca clavata identify the ancestral oomycete secretome and reveal gene acquisitions by horizontal gene transfer.</title>
        <authorList>
            <person name="Misner I."/>
            <person name="Blouin N."/>
            <person name="Leonard G."/>
            <person name="Richards T.A."/>
            <person name="Lane C.E."/>
        </authorList>
    </citation>
    <scope>NUCLEOTIDE SEQUENCE [LARGE SCALE GENOMIC DNA]</scope>
    <source>
        <strain evidence="2 3">ATCC 34112</strain>
    </source>
</reference>
<keyword evidence="3" id="KW-1185">Reference proteome</keyword>
<dbReference type="GO" id="GO:0031083">
    <property type="term" value="C:BLOC-1 complex"/>
    <property type="evidence" value="ECO:0007669"/>
    <property type="project" value="TreeGrafter"/>
</dbReference>
<feature type="compositionally biased region" description="Acidic residues" evidence="1">
    <location>
        <begin position="12"/>
        <end position="23"/>
    </location>
</feature>
<accession>A0A1V9ZC16</accession>
<gene>
    <name evidence="2" type="ORF">THRCLA_07911</name>
</gene>
<dbReference type="AlphaFoldDB" id="A0A1V9ZC16"/>
<dbReference type="PANTHER" id="PTHR31328">
    <property type="entry name" value="BIOGENESIS OF LYSOSOME-RELATED ORGANELLES COMPLEX 1 SUBUNIT 6"/>
    <property type="match status" value="1"/>
</dbReference>
<dbReference type="Proteomes" id="UP000243217">
    <property type="component" value="Unassembled WGS sequence"/>
</dbReference>
<evidence type="ECO:0000313" key="2">
    <source>
        <dbReference type="EMBL" id="OQR95390.1"/>
    </source>
</evidence>
<dbReference type="PANTHER" id="PTHR31328:SF2">
    <property type="entry name" value="BIOGENESIS OF LYSOSOME-RELATED ORGANELLES COMPLEX 1 SUBUNIT 6"/>
    <property type="match status" value="1"/>
</dbReference>